<evidence type="ECO:0000313" key="2">
    <source>
        <dbReference type="Proteomes" id="UP000076502"/>
    </source>
</evidence>
<proteinExistence type="predicted"/>
<dbReference type="AlphaFoldDB" id="A0A154PBW5"/>
<evidence type="ECO:0000313" key="1">
    <source>
        <dbReference type="EMBL" id="KZC09409.1"/>
    </source>
</evidence>
<reference evidence="1 2" key="1">
    <citation type="submission" date="2015-07" db="EMBL/GenBank/DDBJ databases">
        <title>The genome of Dufourea novaeangliae.</title>
        <authorList>
            <person name="Pan H."/>
            <person name="Kapheim K."/>
        </authorList>
    </citation>
    <scope>NUCLEOTIDE SEQUENCE [LARGE SCALE GENOMIC DNA]</scope>
    <source>
        <strain evidence="1">0120121106</strain>
        <tissue evidence="1">Whole body</tissue>
    </source>
</reference>
<dbReference type="Proteomes" id="UP000076502">
    <property type="component" value="Unassembled WGS sequence"/>
</dbReference>
<gene>
    <name evidence="1" type="ORF">WN55_11152</name>
</gene>
<keyword evidence="2" id="KW-1185">Reference proteome</keyword>
<dbReference type="EMBL" id="KQ434869">
    <property type="protein sequence ID" value="KZC09409.1"/>
    <property type="molecule type" value="Genomic_DNA"/>
</dbReference>
<sequence>MDYSVSMEDARKRIEENEYSPCKRYSRVFPCCQSRPPQTPHVYKVPLFY</sequence>
<name>A0A154PBW5_DUFNO</name>
<accession>A0A154PBW5</accession>
<protein>
    <submittedName>
        <fullName evidence="1">Uncharacterized protein</fullName>
    </submittedName>
</protein>
<organism evidence="1 2">
    <name type="scientific">Dufourea novaeangliae</name>
    <name type="common">Sweat bee</name>
    <dbReference type="NCBI Taxonomy" id="178035"/>
    <lineage>
        <taxon>Eukaryota</taxon>
        <taxon>Metazoa</taxon>
        <taxon>Ecdysozoa</taxon>
        <taxon>Arthropoda</taxon>
        <taxon>Hexapoda</taxon>
        <taxon>Insecta</taxon>
        <taxon>Pterygota</taxon>
        <taxon>Neoptera</taxon>
        <taxon>Endopterygota</taxon>
        <taxon>Hymenoptera</taxon>
        <taxon>Apocrita</taxon>
        <taxon>Aculeata</taxon>
        <taxon>Apoidea</taxon>
        <taxon>Anthophila</taxon>
        <taxon>Halictidae</taxon>
        <taxon>Rophitinae</taxon>
        <taxon>Dufourea</taxon>
    </lineage>
</organism>